<sequence length="238" mass="24986">MVARRVSPRVKWIGAALAVLLIAVGGWFGVSAWHRAKAPDTAAAPPPNASLPVPDAGSPGNAADGEVVAPAETATIATTGVTPMAQRVAVVGLLNKRNGESRDLTMKPGQALRFGNVIVRLRACERTGPWEPEQYTGAFVQLDVEGTDRKWRRAFSGWLYKERPSLNVVQHPIYDVWVKSCTMSFPDGGSDTVPLAKGEAASKPGPRRSSASNAPASEGTPETSPPADGPSASPSNAI</sequence>
<evidence type="ECO:0008006" key="4">
    <source>
        <dbReference type="Google" id="ProtNLM"/>
    </source>
</evidence>
<comment type="caution">
    <text evidence="2">The sequence shown here is derived from an EMBL/GenBank/DDBJ whole genome shotgun (WGS) entry which is preliminary data.</text>
</comment>
<feature type="compositionally biased region" description="Low complexity" evidence="1">
    <location>
        <begin position="207"/>
        <end position="217"/>
    </location>
</feature>
<feature type="region of interest" description="Disordered" evidence="1">
    <location>
        <begin position="188"/>
        <end position="238"/>
    </location>
</feature>
<feature type="region of interest" description="Disordered" evidence="1">
    <location>
        <begin position="39"/>
        <end position="63"/>
    </location>
</feature>
<evidence type="ECO:0000313" key="3">
    <source>
        <dbReference type="Proteomes" id="UP000557739"/>
    </source>
</evidence>
<reference evidence="2 3" key="1">
    <citation type="submission" date="2020-08" db="EMBL/GenBank/DDBJ databases">
        <title>Genomic Encyclopedia of Type Strains, Phase IV (KMG-IV): sequencing the most valuable type-strain genomes for metagenomic binning, comparative biology and taxonomic classification.</title>
        <authorList>
            <person name="Goeker M."/>
        </authorList>
    </citation>
    <scope>NUCLEOTIDE SEQUENCE [LARGE SCALE GENOMIC DNA]</scope>
    <source>
        <strain evidence="2 3">DSM 27244</strain>
    </source>
</reference>
<protein>
    <recommendedName>
        <fullName evidence="4">DUF2155 domain-containing protein</fullName>
    </recommendedName>
</protein>
<feature type="compositionally biased region" description="Low complexity" evidence="1">
    <location>
        <begin position="229"/>
        <end position="238"/>
    </location>
</feature>
<dbReference type="EMBL" id="JACIJJ010000001">
    <property type="protein sequence ID" value="MBB5697439.1"/>
    <property type="molecule type" value="Genomic_DNA"/>
</dbReference>
<proteinExistence type="predicted"/>
<name>A0A7W9EGY4_9SPHN</name>
<organism evidence="2 3">
    <name type="scientific">Sphingomonas yantingensis</name>
    <dbReference type="NCBI Taxonomy" id="1241761"/>
    <lineage>
        <taxon>Bacteria</taxon>
        <taxon>Pseudomonadati</taxon>
        <taxon>Pseudomonadota</taxon>
        <taxon>Alphaproteobacteria</taxon>
        <taxon>Sphingomonadales</taxon>
        <taxon>Sphingomonadaceae</taxon>
        <taxon>Sphingomonas</taxon>
    </lineage>
</organism>
<dbReference type="Pfam" id="PF09923">
    <property type="entry name" value="DUF2155"/>
    <property type="match status" value="1"/>
</dbReference>
<dbReference type="AlphaFoldDB" id="A0A7W9EGY4"/>
<evidence type="ECO:0000313" key="2">
    <source>
        <dbReference type="EMBL" id="MBB5697439.1"/>
    </source>
</evidence>
<dbReference type="Proteomes" id="UP000557739">
    <property type="component" value="Unassembled WGS sequence"/>
</dbReference>
<evidence type="ECO:0000256" key="1">
    <source>
        <dbReference type="SAM" id="MobiDB-lite"/>
    </source>
</evidence>
<keyword evidence="3" id="KW-1185">Reference proteome</keyword>
<accession>A0A7W9EGY4</accession>
<dbReference type="InterPro" id="IPR019225">
    <property type="entry name" value="DUF2155"/>
</dbReference>
<gene>
    <name evidence="2" type="ORF">FHR19_000764</name>
</gene>